<sequence>MGLFDKPSKYKNTDYRSINYSGNWSRHFINEYYDSLDEIGIVETLGKLHNYKEEHLPKSLFKFCSPSSFNLSNLYNSTIYLSDPKSFNDPFDCTLNSNYELFKETYVLKRLKEDDLVDVEGGEDRISLDEYQSLVLATSSRSLSFESIFFSIKQSKQRKLARVLNSIQADAVRKYKSALEYLSSIEIGVSSFSSFKSEDELLKNTTMWSHYADHHRGFCIEYNLDFSVLKYENEMKCAIYPITYTAKNPTIPAAELLRLNHFQQDVKISKKIRKAILRTYTTKSAFWSYEKEWRIILDLNESYFQINRTIPFLKIKKIYLGCRIDHGIKKSIVNISDKMNIEVIATTKSDSSFKLQARNANVDSVNNEENNIIYQNISNITNSELGKKRMLEFFF</sequence>
<organism evidence="1 2">
    <name type="scientific">Algoriphagus pacificus</name>
    <dbReference type="NCBI Taxonomy" id="2811234"/>
    <lineage>
        <taxon>Bacteria</taxon>
        <taxon>Pseudomonadati</taxon>
        <taxon>Bacteroidota</taxon>
        <taxon>Cytophagia</taxon>
        <taxon>Cytophagales</taxon>
        <taxon>Cyclobacteriaceae</taxon>
        <taxon>Algoriphagus</taxon>
    </lineage>
</organism>
<comment type="caution">
    <text evidence="1">The sequence shown here is derived from an EMBL/GenBank/DDBJ whole genome shotgun (WGS) entry which is preliminary data.</text>
</comment>
<keyword evidence="2" id="KW-1185">Reference proteome</keyword>
<dbReference type="EMBL" id="JAFKCU010000009">
    <property type="protein sequence ID" value="MBN7818077.1"/>
    <property type="molecule type" value="Genomic_DNA"/>
</dbReference>
<gene>
    <name evidence="1" type="ORF">J0A69_21740</name>
</gene>
<dbReference type="Pfam" id="PF11185">
    <property type="entry name" value="DUF2971"/>
    <property type="match status" value="1"/>
</dbReference>
<reference evidence="1 2" key="1">
    <citation type="submission" date="2021-03" db="EMBL/GenBank/DDBJ databases">
        <title>novel species isolated from a fishpond in China.</title>
        <authorList>
            <person name="Lu H."/>
            <person name="Cai Z."/>
        </authorList>
    </citation>
    <scope>NUCLEOTIDE SEQUENCE [LARGE SCALE GENOMIC DNA]</scope>
    <source>
        <strain evidence="1 2">YJ13C</strain>
    </source>
</reference>
<name>A0ABS3CLU8_9BACT</name>
<evidence type="ECO:0000313" key="2">
    <source>
        <dbReference type="Proteomes" id="UP000664480"/>
    </source>
</evidence>
<dbReference type="InterPro" id="IPR021352">
    <property type="entry name" value="DUF2971"/>
</dbReference>
<proteinExistence type="predicted"/>
<accession>A0ABS3CLU8</accession>
<protein>
    <submittedName>
        <fullName evidence="1">DUF2971 domain-containing protein</fullName>
    </submittedName>
</protein>
<dbReference type="Proteomes" id="UP000664480">
    <property type="component" value="Unassembled WGS sequence"/>
</dbReference>
<evidence type="ECO:0000313" key="1">
    <source>
        <dbReference type="EMBL" id="MBN7818077.1"/>
    </source>
</evidence>
<dbReference type="RefSeq" id="WP_206588745.1">
    <property type="nucleotide sequence ID" value="NZ_JAFKCU010000009.1"/>
</dbReference>